<protein>
    <submittedName>
        <fullName evidence="1">Uncharacterized protein</fullName>
    </submittedName>
</protein>
<organism evidence="1 2">
    <name type="scientific">Populus alba</name>
    <name type="common">White poplar</name>
    <dbReference type="NCBI Taxonomy" id="43335"/>
    <lineage>
        <taxon>Eukaryota</taxon>
        <taxon>Viridiplantae</taxon>
        <taxon>Streptophyta</taxon>
        <taxon>Embryophyta</taxon>
        <taxon>Tracheophyta</taxon>
        <taxon>Spermatophyta</taxon>
        <taxon>Magnoliopsida</taxon>
        <taxon>eudicotyledons</taxon>
        <taxon>Gunneridae</taxon>
        <taxon>Pentapetalae</taxon>
        <taxon>rosids</taxon>
        <taxon>fabids</taxon>
        <taxon>Malpighiales</taxon>
        <taxon>Salicaceae</taxon>
        <taxon>Saliceae</taxon>
        <taxon>Populus</taxon>
    </lineage>
</organism>
<evidence type="ECO:0000313" key="2">
    <source>
        <dbReference type="Proteomes" id="UP000309997"/>
    </source>
</evidence>
<gene>
    <name evidence="1" type="ORF">D5086_030504</name>
</gene>
<dbReference type="Proteomes" id="UP000309997">
    <property type="component" value="Unassembled WGS sequence"/>
</dbReference>
<name>A0ACC4ANP3_POPAL</name>
<evidence type="ECO:0000313" key="1">
    <source>
        <dbReference type="EMBL" id="KAL3567853.1"/>
    </source>
</evidence>
<proteinExistence type="predicted"/>
<dbReference type="EMBL" id="RCHU02000017">
    <property type="protein sequence ID" value="KAL3567853.1"/>
    <property type="molecule type" value="Genomic_DNA"/>
</dbReference>
<keyword evidence="2" id="KW-1185">Reference proteome</keyword>
<accession>A0ACC4ANP3</accession>
<sequence>MVERDKGNGSCLDAKVLMIDSSLVGSMKGAEYKVICGRDSISINWLLIWRRASTFQAFSTWFSSAGSKYSSIA</sequence>
<comment type="caution">
    <text evidence="1">The sequence shown here is derived from an EMBL/GenBank/DDBJ whole genome shotgun (WGS) entry which is preliminary data.</text>
</comment>
<reference evidence="1 2" key="1">
    <citation type="journal article" date="2024" name="Plant Biotechnol. J.">
        <title>Genome and CRISPR/Cas9 system of a widespread forest tree (Populus alba) in the world.</title>
        <authorList>
            <person name="Liu Y.J."/>
            <person name="Jiang P.F."/>
            <person name="Han X.M."/>
            <person name="Li X.Y."/>
            <person name="Wang H.M."/>
            <person name="Wang Y.J."/>
            <person name="Wang X.X."/>
            <person name="Zeng Q.Y."/>
        </authorList>
    </citation>
    <scope>NUCLEOTIDE SEQUENCE [LARGE SCALE GENOMIC DNA]</scope>
    <source>
        <strain evidence="2">cv. PAL-ZL1</strain>
    </source>
</reference>